<name>A0A9P1IH66_9PELO</name>
<proteinExistence type="predicted"/>
<evidence type="ECO:0000313" key="4">
    <source>
        <dbReference type="Proteomes" id="UP001152747"/>
    </source>
</evidence>
<feature type="region of interest" description="Disordered" evidence="1">
    <location>
        <begin position="182"/>
        <end position="202"/>
    </location>
</feature>
<feature type="compositionally biased region" description="Basic and acidic residues" evidence="1">
    <location>
        <begin position="410"/>
        <end position="422"/>
    </location>
</feature>
<feature type="compositionally biased region" description="Polar residues" evidence="1">
    <location>
        <begin position="208"/>
        <end position="224"/>
    </location>
</feature>
<keyword evidence="2" id="KW-0812">Transmembrane</keyword>
<feature type="region of interest" description="Disordered" evidence="1">
    <location>
        <begin position="208"/>
        <end position="227"/>
    </location>
</feature>
<dbReference type="EMBL" id="CANHGI010000003">
    <property type="protein sequence ID" value="CAI5444798.1"/>
    <property type="molecule type" value="Genomic_DNA"/>
</dbReference>
<feature type="region of interest" description="Disordered" evidence="1">
    <location>
        <begin position="28"/>
        <end position="51"/>
    </location>
</feature>
<keyword evidence="2" id="KW-1133">Transmembrane helix</keyword>
<sequence>MKFFLTTQFLPAPRGPKTTCESKFVEISSSSSFSPPPSSTPSFNHQNHHQTNHDLSTSYVACDAVTRQIVAVLLSISDLTQKWAKNLGGNGEENGVENQCRRFESMFDFDFKQMSSVASKHALLFALGGVSIAALFVWYYQAKRQEEARNRKKSIALNNKEGEVPEVAEKKEETIVISKKSAKRNKKLSESQNEQVQASSIAPEVVAQSSESQIVTPEQSQSQEIVAENEPQGIEVPTVTVETSEQVEAEIAEEKKNSVLLVNNDVLIVEKDEEEEEEEEVLIEKNKEKEEEIIVQKVGKQQAAAPAPITMPKKRTSENEQIPEEPTPTKVLDQPLSLDIAQMSPASFSWSEEMEKSYIEGLHESSDMEPSPISPSHRAVKNNRPNKSRKGRGNGSTPGANKRAAQRRLHSVEERAGDGRNPEEEEEQNNSRQIVTRSDGVVFDTAEHGDHEVGYDKSDSPGLASQNSEEFHSFSKFGWNSRLFGQDYI</sequence>
<keyword evidence="4" id="KW-1185">Reference proteome</keyword>
<gene>
    <name evidence="3" type="ORF">CAMP_LOCUS7435</name>
</gene>
<reference evidence="3" key="1">
    <citation type="submission" date="2022-11" db="EMBL/GenBank/DDBJ databases">
        <authorList>
            <person name="Kikuchi T."/>
        </authorList>
    </citation>
    <scope>NUCLEOTIDE SEQUENCE</scope>
    <source>
        <strain evidence="3">PS1010</strain>
    </source>
</reference>
<keyword evidence="2" id="KW-0472">Membrane</keyword>
<evidence type="ECO:0000256" key="2">
    <source>
        <dbReference type="SAM" id="Phobius"/>
    </source>
</evidence>
<accession>A0A9P1IH66</accession>
<evidence type="ECO:0000313" key="3">
    <source>
        <dbReference type="EMBL" id="CAI5444798.1"/>
    </source>
</evidence>
<comment type="caution">
    <text evidence="3">The sequence shown here is derived from an EMBL/GenBank/DDBJ whole genome shotgun (WGS) entry which is preliminary data.</text>
</comment>
<protein>
    <submittedName>
        <fullName evidence="3">Uncharacterized protein</fullName>
    </submittedName>
</protein>
<feature type="region of interest" description="Disordered" evidence="1">
    <location>
        <begin position="359"/>
        <end position="476"/>
    </location>
</feature>
<dbReference type="AlphaFoldDB" id="A0A9P1IH66"/>
<evidence type="ECO:0000256" key="1">
    <source>
        <dbReference type="SAM" id="MobiDB-lite"/>
    </source>
</evidence>
<feature type="transmembrane region" description="Helical" evidence="2">
    <location>
        <begin position="122"/>
        <end position="140"/>
    </location>
</feature>
<feature type="compositionally biased region" description="Basic and acidic residues" evidence="1">
    <location>
        <begin position="445"/>
        <end position="459"/>
    </location>
</feature>
<organism evidence="3 4">
    <name type="scientific">Caenorhabditis angaria</name>
    <dbReference type="NCBI Taxonomy" id="860376"/>
    <lineage>
        <taxon>Eukaryota</taxon>
        <taxon>Metazoa</taxon>
        <taxon>Ecdysozoa</taxon>
        <taxon>Nematoda</taxon>
        <taxon>Chromadorea</taxon>
        <taxon>Rhabditida</taxon>
        <taxon>Rhabditina</taxon>
        <taxon>Rhabditomorpha</taxon>
        <taxon>Rhabditoidea</taxon>
        <taxon>Rhabditidae</taxon>
        <taxon>Peloderinae</taxon>
        <taxon>Caenorhabditis</taxon>
    </lineage>
</organism>
<dbReference type="Proteomes" id="UP001152747">
    <property type="component" value="Unassembled WGS sequence"/>
</dbReference>
<feature type="compositionally biased region" description="Polar residues" evidence="1">
    <location>
        <begin position="190"/>
        <end position="200"/>
    </location>
</feature>
<feature type="region of interest" description="Disordered" evidence="1">
    <location>
        <begin position="297"/>
        <end position="338"/>
    </location>
</feature>
<feature type="compositionally biased region" description="Basic residues" evidence="1">
    <location>
        <begin position="378"/>
        <end position="392"/>
    </location>
</feature>
<dbReference type="OrthoDB" id="5878008at2759"/>